<dbReference type="GO" id="GO:0008270">
    <property type="term" value="F:zinc ion binding"/>
    <property type="evidence" value="ECO:0007669"/>
    <property type="project" value="InterPro"/>
</dbReference>
<dbReference type="InterPro" id="IPR050129">
    <property type="entry name" value="Zn_alcohol_dh"/>
</dbReference>
<dbReference type="PROSITE" id="PS00059">
    <property type="entry name" value="ADH_ZINC"/>
    <property type="match status" value="1"/>
</dbReference>
<dbReference type="Proteomes" id="UP000198734">
    <property type="component" value="Unassembled WGS sequence"/>
</dbReference>
<dbReference type="GO" id="GO:0016491">
    <property type="term" value="F:oxidoreductase activity"/>
    <property type="evidence" value="ECO:0007669"/>
    <property type="project" value="UniProtKB-KW"/>
</dbReference>
<evidence type="ECO:0000313" key="7">
    <source>
        <dbReference type="Proteomes" id="UP000198734"/>
    </source>
</evidence>
<evidence type="ECO:0000256" key="1">
    <source>
        <dbReference type="ARBA" id="ARBA00022723"/>
    </source>
</evidence>
<dbReference type="AlphaFoldDB" id="A0A1I5UWZ1"/>
<dbReference type="InterPro" id="IPR020843">
    <property type="entry name" value="ER"/>
</dbReference>
<dbReference type="InterPro" id="IPR011032">
    <property type="entry name" value="GroES-like_sf"/>
</dbReference>
<dbReference type="SUPFAM" id="SSF50129">
    <property type="entry name" value="GroES-like"/>
    <property type="match status" value="1"/>
</dbReference>
<dbReference type="PANTHER" id="PTHR43401">
    <property type="entry name" value="L-THREONINE 3-DEHYDROGENASE"/>
    <property type="match status" value="1"/>
</dbReference>
<comment type="similarity">
    <text evidence="4">Belongs to the zinc-containing alcohol dehydrogenase family.</text>
</comment>
<dbReference type="SUPFAM" id="SSF51735">
    <property type="entry name" value="NAD(P)-binding Rossmann-fold domains"/>
    <property type="match status" value="1"/>
</dbReference>
<dbReference type="InterPro" id="IPR002328">
    <property type="entry name" value="ADH_Zn_CS"/>
</dbReference>
<feature type="domain" description="Enoyl reductase (ER)" evidence="5">
    <location>
        <begin position="7"/>
        <end position="339"/>
    </location>
</feature>
<dbReference type="PANTHER" id="PTHR43401:SF2">
    <property type="entry name" value="L-THREONINE 3-DEHYDROGENASE"/>
    <property type="match status" value="1"/>
</dbReference>
<organism evidence="6 7">
    <name type="scientific">Psychrobacillus psychrotolerans</name>
    <dbReference type="NCBI Taxonomy" id="126156"/>
    <lineage>
        <taxon>Bacteria</taxon>
        <taxon>Bacillati</taxon>
        <taxon>Bacillota</taxon>
        <taxon>Bacilli</taxon>
        <taxon>Bacillales</taxon>
        <taxon>Bacillaceae</taxon>
        <taxon>Psychrobacillus</taxon>
    </lineage>
</organism>
<dbReference type="STRING" id="126156.SAMN05421670_0569"/>
<keyword evidence="1 4" id="KW-0479">Metal-binding</keyword>
<keyword evidence="7" id="KW-1185">Reference proteome</keyword>
<dbReference type="EMBL" id="FOXU01000001">
    <property type="protein sequence ID" value="SFP99557.1"/>
    <property type="molecule type" value="Genomic_DNA"/>
</dbReference>
<evidence type="ECO:0000256" key="2">
    <source>
        <dbReference type="ARBA" id="ARBA00022833"/>
    </source>
</evidence>
<dbReference type="InterPro" id="IPR013154">
    <property type="entry name" value="ADH-like_N"/>
</dbReference>
<dbReference type="InterPro" id="IPR036291">
    <property type="entry name" value="NAD(P)-bd_dom_sf"/>
</dbReference>
<evidence type="ECO:0000256" key="4">
    <source>
        <dbReference type="RuleBase" id="RU361277"/>
    </source>
</evidence>
<proteinExistence type="inferred from homology"/>
<dbReference type="Pfam" id="PF08240">
    <property type="entry name" value="ADH_N"/>
    <property type="match status" value="1"/>
</dbReference>
<evidence type="ECO:0000256" key="3">
    <source>
        <dbReference type="ARBA" id="ARBA00023002"/>
    </source>
</evidence>
<name>A0A1I5UWZ1_9BACI</name>
<dbReference type="Pfam" id="PF00107">
    <property type="entry name" value="ADH_zinc_N"/>
    <property type="match status" value="1"/>
</dbReference>
<dbReference type="Gene3D" id="3.40.50.720">
    <property type="entry name" value="NAD(P)-binding Rossmann-like Domain"/>
    <property type="match status" value="1"/>
</dbReference>
<dbReference type="InterPro" id="IPR013149">
    <property type="entry name" value="ADH-like_C"/>
</dbReference>
<accession>A0A1I5UWZ1</accession>
<dbReference type="SMART" id="SM00829">
    <property type="entry name" value="PKS_ER"/>
    <property type="match status" value="1"/>
</dbReference>
<evidence type="ECO:0000313" key="6">
    <source>
        <dbReference type="EMBL" id="SFP99557.1"/>
    </source>
</evidence>
<keyword evidence="2 4" id="KW-0862">Zinc</keyword>
<protein>
    <submittedName>
        <fullName evidence="6">L-iditol 2-dehydrogenase</fullName>
    </submittedName>
</protein>
<comment type="cofactor">
    <cofactor evidence="4">
        <name>Zn(2+)</name>
        <dbReference type="ChEBI" id="CHEBI:29105"/>
    </cofactor>
</comment>
<reference evidence="7" key="1">
    <citation type="submission" date="2016-10" db="EMBL/GenBank/DDBJ databases">
        <authorList>
            <person name="Varghese N."/>
            <person name="Submissions S."/>
        </authorList>
    </citation>
    <scope>NUCLEOTIDE SEQUENCE [LARGE SCALE GENOMIC DNA]</scope>
    <source>
        <strain evidence="7">DSM 11706</strain>
    </source>
</reference>
<gene>
    <name evidence="6" type="ORF">SAMN05421670_0569</name>
</gene>
<dbReference type="Gene3D" id="3.90.180.10">
    <property type="entry name" value="Medium-chain alcohol dehydrogenases, catalytic domain"/>
    <property type="match status" value="1"/>
</dbReference>
<evidence type="ECO:0000259" key="5">
    <source>
        <dbReference type="SMART" id="SM00829"/>
    </source>
</evidence>
<keyword evidence="3" id="KW-0560">Oxidoreductase</keyword>
<sequence length="341" mass="37090">MKALLKQSLEAEDVLVHEVLKPEPCPNEVIIKVHFAGICGTDMKIYDGDYPSYKQPLVLGHEFSGQVEAVGAGVEDLAIGTNVVARTIVSSCGKCELCIMGRESLCTWKKRIGFDHDGVFAEYVKVHKDQIHVLPKEIDLVSAALIEPFTVVVHALNPITIKPSDVVLVIGPGPIGLMAVLLCKAYGATVVVVGLEQDQKRLKLAQKMGADLVLVSDLDNSDSKLLALTDGQGANIVLECSGTAGGVNQGLQLCRRGGQYVQIGTRSTPITVDFMKIAYKEIKVTGGIGHSKLDWENSIRILQSGKVDFSPLIQDFYNLDQWKEAFDAFKNKGQTKVLFKL</sequence>